<dbReference type="PANTHER" id="PTHR11037:SF21">
    <property type="entry name" value="GEMINI, ISOFORM C"/>
    <property type="match status" value="1"/>
</dbReference>
<feature type="region of interest" description="Disordered" evidence="2">
    <location>
        <begin position="100"/>
        <end position="133"/>
    </location>
</feature>
<feature type="region of interest" description="Disordered" evidence="2">
    <location>
        <begin position="146"/>
        <end position="178"/>
    </location>
</feature>
<name>A0A182U5M5_9DIPT</name>
<feature type="compositionally biased region" description="Polar residues" evidence="2">
    <location>
        <begin position="100"/>
        <end position="112"/>
    </location>
</feature>
<dbReference type="GO" id="GO:0005634">
    <property type="term" value="C:nucleus"/>
    <property type="evidence" value="ECO:0007669"/>
    <property type="project" value="UniProtKB-SubCell"/>
</dbReference>
<dbReference type="GO" id="GO:0000978">
    <property type="term" value="F:RNA polymerase II cis-regulatory region sequence-specific DNA binding"/>
    <property type="evidence" value="ECO:0007669"/>
    <property type="project" value="TreeGrafter"/>
</dbReference>
<dbReference type="AlphaFoldDB" id="A0A182U5M5"/>
<keyword evidence="5" id="KW-1185">Reference proteome</keyword>
<feature type="domain" description="Grh/CP2 DB" evidence="3">
    <location>
        <begin position="203"/>
        <end position="464"/>
    </location>
</feature>
<reference evidence="4" key="2">
    <citation type="submission" date="2020-05" db="UniProtKB">
        <authorList>
            <consortium name="EnsemblMetazoa"/>
        </authorList>
    </citation>
    <scope>IDENTIFICATION</scope>
    <source>
        <strain evidence="4">CM1001059</strain>
    </source>
</reference>
<dbReference type="InterPro" id="IPR007604">
    <property type="entry name" value="CP2"/>
</dbReference>
<proteinExistence type="predicted"/>
<dbReference type="Proteomes" id="UP000075902">
    <property type="component" value="Unassembled WGS sequence"/>
</dbReference>
<dbReference type="EnsemblMetazoa" id="AMEC014335-RA">
    <property type="protein sequence ID" value="AMEC014335-PA"/>
    <property type="gene ID" value="AMEC014335"/>
</dbReference>
<organism evidence="4 5">
    <name type="scientific">Anopheles melas</name>
    <dbReference type="NCBI Taxonomy" id="34690"/>
    <lineage>
        <taxon>Eukaryota</taxon>
        <taxon>Metazoa</taxon>
        <taxon>Ecdysozoa</taxon>
        <taxon>Arthropoda</taxon>
        <taxon>Hexapoda</taxon>
        <taxon>Insecta</taxon>
        <taxon>Pterygota</taxon>
        <taxon>Neoptera</taxon>
        <taxon>Endopterygota</taxon>
        <taxon>Diptera</taxon>
        <taxon>Nematocera</taxon>
        <taxon>Culicoidea</taxon>
        <taxon>Culicidae</taxon>
        <taxon>Anophelinae</taxon>
        <taxon>Anopheles</taxon>
    </lineage>
</organism>
<dbReference type="InterPro" id="IPR040167">
    <property type="entry name" value="TF_CP2-like"/>
</dbReference>
<feature type="compositionally biased region" description="Low complexity" evidence="2">
    <location>
        <begin position="147"/>
        <end position="178"/>
    </location>
</feature>
<accession>A0A182U5M5</accession>
<evidence type="ECO:0000256" key="2">
    <source>
        <dbReference type="SAM" id="MobiDB-lite"/>
    </source>
</evidence>
<reference evidence="5" key="1">
    <citation type="submission" date="2014-01" db="EMBL/GenBank/DDBJ databases">
        <title>The Genome Sequence of Anopheles melas CM1001059_A (V2).</title>
        <authorList>
            <consortium name="The Broad Institute Genomics Platform"/>
            <person name="Neafsey D.E."/>
            <person name="Besansky N."/>
            <person name="Howell P."/>
            <person name="Walton C."/>
            <person name="Young S.K."/>
            <person name="Zeng Q."/>
            <person name="Gargeya S."/>
            <person name="Fitzgerald M."/>
            <person name="Haas B."/>
            <person name="Abouelleil A."/>
            <person name="Allen A.W."/>
            <person name="Alvarado L."/>
            <person name="Arachchi H.M."/>
            <person name="Berlin A.M."/>
            <person name="Chapman S.B."/>
            <person name="Gainer-Dewar J."/>
            <person name="Goldberg J."/>
            <person name="Griggs A."/>
            <person name="Gujja S."/>
            <person name="Hansen M."/>
            <person name="Howarth C."/>
            <person name="Imamovic A."/>
            <person name="Ireland A."/>
            <person name="Larimer J."/>
            <person name="McCowan C."/>
            <person name="Murphy C."/>
            <person name="Pearson M."/>
            <person name="Poon T.W."/>
            <person name="Priest M."/>
            <person name="Roberts A."/>
            <person name="Saif S."/>
            <person name="Shea T."/>
            <person name="Sisk P."/>
            <person name="Sykes S."/>
            <person name="Wortman J."/>
            <person name="Nusbaum C."/>
            <person name="Birren B."/>
        </authorList>
    </citation>
    <scope>NUCLEOTIDE SEQUENCE [LARGE SCALE GENOMIC DNA]</scope>
    <source>
        <strain evidence="5">CM1001059</strain>
    </source>
</reference>
<dbReference type="STRING" id="34690.A0A182U5M5"/>
<comment type="subcellular location">
    <subcellularLocation>
        <location evidence="1">Nucleus</location>
    </subcellularLocation>
</comment>
<dbReference type="VEuPathDB" id="VectorBase:AMEC014335"/>
<dbReference type="Pfam" id="PF04516">
    <property type="entry name" value="CP2"/>
    <property type="match status" value="2"/>
</dbReference>
<keyword evidence="1" id="KW-0539">Nucleus</keyword>
<evidence type="ECO:0000313" key="5">
    <source>
        <dbReference type="Proteomes" id="UP000075902"/>
    </source>
</evidence>
<sequence length="610" mass="66179">MHRLCGKFFWNFSVEDLLLHRDADHFGGRKAKALNTTMTRYRTQWSGENISPGYNLDSEDTYSGSPNNFQDYQNNFVDSPPDSKEPWPIDYNKMHTVIASSSGANDTTNASPTEEDTNGTETKIANIDKERDARRKDYVRKRLKCYNNSNSNGNEIGNGNSLGSNAHTNNANNNGTANNNELGSMRWADDLDLDLSNELSSNGYIRFQYVLAAATSIATKNNEESLTYLNQGQSYEIKLKKLGDLSPFRGKILKSIIKICFHERRLQYMEREQMQLWQASRPGERILDVDIPLSYGLMQVQPTSSNLLNTIEVFWDPMKEVGVYVKVNCISTEFTPKKHGGEKGVPFRIQVETYIDTNGGLHNGGGGGGGGGGGANAAAVGTVDDKDGIRPLHAAACQIKVFKLKGADRKHKQDREKILKRPVAEQEKYQRSCDCTILTDITTDSVIQPLGGSFSPEHIKRNVSPLLTGGPTSPGQLNKFENIMSSVLGGGGVAPNGLSPGVKPTPTTTAATAAMVVAAAAAAVAGVQANHPIGISNVSSTNGLCKASPLGGEQPIGGVLSPQQPSELDDYVPTITKETSPGSLAQWLAVHRLSAYTKTFAQFSGSDLLR</sequence>
<evidence type="ECO:0000259" key="3">
    <source>
        <dbReference type="PROSITE" id="PS51968"/>
    </source>
</evidence>
<evidence type="ECO:0000256" key="1">
    <source>
        <dbReference type="PROSITE-ProRule" id="PRU01313"/>
    </source>
</evidence>
<dbReference type="GO" id="GO:0001228">
    <property type="term" value="F:DNA-binding transcription activator activity, RNA polymerase II-specific"/>
    <property type="evidence" value="ECO:0007669"/>
    <property type="project" value="TreeGrafter"/>
</dbReference>
<evidence type="ECO:0000313" key="4">
    <source>
        <dbReference type="EnsemblMetazoa" id="AMEC014335-PA"/>
    </source>
</evidence>
<protein>
    <recommendedName>
        <fullName evidence="3">Grh/CP2 DB domain-containing protein</fullName>
    </recommendedName>
</protein>
<dbReference type="PANTHER" id="PTHR11037">
    <property type="entry name" value="TRANSCRIPTION FACTOR CP2"/>
    <property type="match status" value="1"/>
</dbReference>
<dbReference type="PROSITE" id="PS51968">
    <property type="entry name" value="GRH_CP2_DB"/>
    <property type="match status" value="1"/>
</dbReference>
<keyword evidence="1" id="KW-0238">DNA-binding</keyword>